<gene>
    <name evidence="6" type="ORF">CHU92_15335</name>
</gene>
<evidence type="ECO:0000256" key="4">
    <source>
        <dbReference type="PROSITE-ProRule" id="PRU00335"/>
    </source>
</evidence>
<dbReference type="RefSeq" id="WP_094417136.1">
    <property type="nucleotide sequence ID" value="NZ_NOXV01000306.1"/>
</dbReference>
<name>A0A255YRL5_9FLAO</name>
<dbReference type="Pfam" id="PF16925">
    <property type="entry name" value="TetR_C_13"/>
    <property type="match status" value="1"/>
</dbReference>
<dbReference type="InterPro" id="IPR036271">
    <property type="entry name" value="Tet_transcr_reg_TetR-rel_C_sf"/>
</dbReference>
<dbReference type="GO" id="GO:0003677">
    <property type="term" value="F:DNA binding"/>
    <property type="evidence" value="ECO:0007669"/>
    <property type="project" value="UniProtKB-UniRule"/>
</dbReference>
<dbReference type="OrthoDB" id="9795242at2"/>
<evidence type="ECO:0000313" key="7">
    <source>
        <dbReference type="Proteomes" id="UP000216605"/>
    </source>
</evidence>
<dbReference type="InterPro" id="IPR011075">
    <property type="entry name" value="TetR_C"/>
</dbReference>
<dbReference type="InterPro" id="IPR001647">
    <property type="entry name" value="HTH_TetR"/>
</dbReference>
<dbReference type="SUPFAM" id="SSF46689">
    <property type="entry name" value="Homeodomain-like"/>
    <property type="match status" value="1"/>
</dbReference>
<dbReference type="PANTHER" id="PTHR47506:SF1">
    <property type="entry name" value="HTH-TYPE TRANSCRIPTIONAL REGULATOR YJDC"/>
    <property type="match status" value="1"/>
</dbReference>
<feature type="domain" description="HTH tetR-type" evidence="5">
    <location>
        <begin position="6"/>
        <end position="66"/>
    </location>
</feature>
<sequence length="193" mass="21833">MARTKVFNEEEVLGKAVKLFWEKGYNGTSAQDLVDRLGISRSSLYDTYGDKFRLFKRSLLQYRKEFAGSMIEMIHSSDDYEKTLVEVFEYVVTESLQEKFSKGCFMVNSSVEMAPHNPEIAEIVNGNRQDIEDALLQLIKKGQETGQFSKKHGARPLARFIFNTISGLRVTSKSGADKKVFDDIVTIALAALK</sequence>
<evidence type="ECO:0000256" key="1">
    <source>
        <dbReference type="ARBA" id="ARBA00023015"/>
    </source>
</evidence>
<evidence type="ECO:0000256" key="3">
    <source>
        <dbReference type="ARBA" id="ARBA00023163"/>
    </source>
</evidence>
<dbReference type="PROSITE" id="PS50977">
    <property type="entry name" value="HTH_TETR_2"/>
    <property type="match status" value="1"/>
</dbReference>
<comment type="caution">
    <text evidence="6">The sequence shown here is derived from an EMBL/GenBank/DDBJ whole genome shotgun (WGS) entry which is preliminary data.</text>
</comment>
<proteinExistence type="predicted"/>
<evidence type="ECO:0000313" key="6">
    <source>
        <dbReference type="EMBL" id="OYQ31866.1"/>
    </source>
</evidence>
<dbReference type="SUPFAM" id="SSF48498">
    <property type="entry name" value="Tetracyclin repressor-like, C-terminal domain"/>
    <property type="match status" value="1"/>
</dbReference>
<keyword evidence="2 4" id="KW-0238">DNA-binding</keyword>
<keyword evidence="3" id="KW-0804">Transcription</keyword>
<organism evidence="6 7">
    <name type="scientific">Flavobacterium cyanobacteriorum</name>
    <dbReference type="NCBI Taxonomy" id="2022802"/>
    <lineage>
        <taxon>Bacteria</taxon>
        <taxon>Pseudomonadati</taxon>
        <taxon>Bacteroidota</taxon>
        <taxon>Flavobacteriia</taxon>
        <taxon>Flavobacteriales</taxon>
        <taxon>Flavobacteriaceae</taxon>
        <taxon>Flavobacterium</taxon>
    </lineage>
</organism>
<dbReference type="Gene3D" id="1.10.357.10">
    <property type="entry name" value="Tetracycline Repressor, domain 2"/>
    <property type="match status" value="1"/>
</dbReference>
<dbReference type="Gene3D" id="1.10.10.60">
    <property type="entry name" value="Homeodomain-like"/>
    <property type="match status" value="1"/>
</dbReference>
<feature type="DNA-binding region" description="H-T-H motif" evidence="4">
    <location>
        <begin position="29"/>
        <end position="48"/>
    </location>
</feature>
<evidence type="ECO:0000256" key="2">
    <source>
        <dbReference type="ARBA" id="ARBA00023125"/>
    </source>
</evidence>
<dbReference type="Pfam" id="PF00440">
    <property type="entry name" value="TetR_N"/>
    <property type="match status" value="1"/>
</dbReference>
<accession>A0A255YRL5</accession>
<dbReference type="EMBL" id="NOXV01000306">
    <property type="protein sequence ID" value="OYQ31866.1"/>
    <property type="molecule type" value="Genomic_DNA"/>
</dbReference>
<dbReference type="AlphaFoldDB" id="A0A255YRL5"/>
<keyword evidence="1" id="KW-0805">Transcription regulation</keyword>
<dbReference type="PANTHER" id="PTHR47506">
    <property type="entry name" value="TRANSCRIPTIONAL REGULATORY PROTEIN"/>
    <property type="match status" value="1"/>
</dbReference>
<dbReference type="Proteomes" id="UP000216605">
    <property type="component" value="Unassembled WGS sequence"/>
</dbReference>
<keyword evidence="7" id="KW-1185">Reference proteome</keyword>
<reference evidence="6 7" key="1">
    <citation type="submission" date="2017-07" db="EMBL/GenBank/DDBJ databases">
        <title>Flavobacterium cyanobacteriorum sp. nov., isolated from cyanobacterial aggregates in a eutrophic lake.</title>
        <authorList>
            <person name="Cai H."/>
        </authorList>
    </citation>
    <scope>NUCLEOTIDE SEQUENCE [LARGE SCALE GENOMIC DNA]</scope>
    <source>
        <strain evidence="6 7">TH021</strain>
    </source>
</reference>
<dbReference type="InterPro" id="IPR009057">
    <property type="entry name" value="Homeodomain-like_sf"/>
</dbReference>
<dbReference type="PRINTS" id="PR00455">
    <property type="entry name" value="HTHTETR"/>
</dbReference>
<evidence type="ECO:0000259" key="5">
    <source>
        <dbReference type="PROSITE" id="PS50977"/>
    </source>
</evidence>
<protein>
    <submittedName>
        <fullName evidence="6">TetR family transcriptional regulator</fullName>
    </submittedName>
</protein>